<dbReference type="OrthoDB" id="6048150at2759"/>
<dbReference type="AlphaFoldDB" id="A0A8B6HJ49"/>
<comment type="caution">
    <text evidence="2">The sequence shown here is derived from an EMBL/GenBank/DDBJ whole genome shotgun (WGS) entry which is preliminary data.</text>
</comment>
<feature type="compositionally biased region" description="Basic and acidic residues" evidence="1">
    <location>
        <begin position="286"/>
        <end position="296"/>
    </location>
</feature>
<reference evidence="2" key="1">
    <citation type="submission" date="2018-11" db="EMBL/GenBank/DDBJ databases">
        <authorList>
            <person name="Alioto T."/>
            <person name="Alioto T."/>
        </authorList>
    </citation>
    <scope>NUCLEOTIDE SEQUENCE</scope>
</reference>
<evidence type="ECO:0000313" key="3">
    <source>
        <dbReference type="Proteomes" id="UP000596742"/>
    </source>
</evidence>
<evidence type="ECO:0000256" key="1">
    <source>
        <dbReference type="SAM" id="MobiDB-lite"/>
    </source>
</evidence>
<accession>A0A8B6HJ49</accession>
<protein>
    <submittedName>
        <fullName evidence="2">Uncharacterized protein</fullName>
    </submittedName>
</protein>
<evidence type="ECO:0000313" key="2">
    <source>
        <dbReference type="EMBL" id="VDI80278.1"/>
    </source>
</evidence>
<feature type="region of interest" description="Disordered" evidence="1">
    <location>
        <begin position="286"/>
        <end position="339"/>
    </location>
</feature>
<dbReference type="Proteomes" id="UP000596742">
    <property type="component" value="Unassembled WGS sequence"/>
</dbReference>
<feature type="compositionally biased region" description="Polar residues" evidence="1">
    <location>
        <begin position="305"/>
        <end position="320"/>
    </location>
</feature>
<dbReference type="EMBL" id="UYJE01010162">
    <property type="protein sequence ID" value="VDI80278.1"/>
    <property type="molecule type" value="Genomic_DNA"/>
</dbReference>
<sequence length="339" mass="38388">MSVDTSSSSKTKCFDVPKVEINYAPVCKSSNVQLAFVSMRSQTTLCQSIGRYQKAWSKYDFNNQAMKCKEFSFHDLTEKAQTAHGFRKGKVVECKSRLGTSNSFYEDFLIRNDRKKKKSEEFSIAGQKVNFSKDLSGPNVMPPREWIVEKSRTLPDIKAPNPTPITFFKPLNSDLKEEKLNVSLESVAYKNEEIGENESNNLKKDMIETEPKKDNGDTLPKITDSVEDSVTTMRGVTVSLQTDDYLYYNNETGGRPITSQSSRPVKYQTVKVITPTTNKLPQVHERRSFASRETPRTSRKAFPSFRNSHTNINDNVTRAASKQKLGKLSTSLPLLPHTK</sequence>
<organism evidence="2 3">
    <name type="scientific">Mytilus galloprovincialis</name>
    <name type="common">Mediterranean mussel</name>
    <dbReference type="NCBI Taxonomy" id="29158"/>
    <lineage>
        <taxon>Eukaryota</taxon>
        <taxon>Metazoa</taxon>
        <taxon>Spiralia</taxon>
        <taxon>Lophotrochozoa</taxon>
        <taxon>Mollusca</taxon>
        <taxon>Bivalvia</taxon>
        <taxon>Autobranchia</taxon>
        <taxon>Pteriomorphia</taxon>
        <taxon>Mytilida</taxon>
        <taxon>Mytiloidea</taxon>
        <taxon>Mytilidae</taxon>
        <taxon>Mytilinae</taxon>
        <taxon>Mytilus</taxon>
    </lineage>
</organism>
<gene>
    <name evidence="2" type="ORF">MGAL_10B049515</name>
</gene>
<keyword evidence="3" id="KW-1185">Reference proteome</keyword>
<proteinExistence type="predicted"/>
<name>A0A8B6HJ49_MYTGA</name>